<organism evidence="1 2">
    <name type="scientific">Schistosoma mansoni</name>
    <name type="common">Blood fluke</name>
    <dbReference type="NCBI Taxonomy" id="6183"/>
    <lineage>
        <taxon>Eukaryota</taxon>
        <taxon>Metazoa</taxon>
        <taxon>Spiralia</taxon>
        <taxon>Lophotrochozoa</taxon>
        <taxon>Platyhelminthes</taxon>
        <taxon>Trematoda</taxon>
        <taxon>Digenea</taxon>
        <taxon>Strigeidida</taxon>
        <taxon>Schistosomatoidea</taxon>
        <taxon>Schistosomatidae</taxon>
        <taxon>Schistosoma</taxon>
    </lineage>
</organism>
<reference evidence="1" key="1">
    <citation type="journal article" date="2012" name="PLoS Negl. Trop. Dis.">
        <title>A systematically improved high quality genome and transcriptome of the human blood fluke Schistosoma mansoni.</title>
        <authorList>
            <person name="Protasio A.V."/>
            <person name="Tsai I.J."/>
            <person name="Babbage A."/>
            <person name="Nichol S."/>
            <person name="Hunt M."/>
            <person name="Aslett M.A."/>
            <person name="De Silva N."/>
            <person name="Velarde G.S."/>
            <person name="Anderson T.J."/>
            <person name="Clark R.C."/>
            <person name="Davidson C."/>
            <person name="Dillon G.P."/>
            <person name="Holroyd N.E."/>
            <person name="LoVerde P.T."/>
            <person name="Lloyd C."/>
            <person name="McQuillan J."/>
            <person name="Oliveira G."/>
            <person name="Otto T.D."/>
            <person name="Parker-Manuel S.J."/>
            <person name="Quail M.A."/>
            <person name="Wilson R.A."/>
            <person name="Zerlotini A."/>
            <person name="Dunne D.W."/>
            <person name="Berriman M."/>
        </authorList>
    </citation>
    <scope>NUCLEOTIDE SEQUENCE [LARGE SCALE GENOMIC DNA]</scope>
    <source>
        <strain evidence="1">Puerto Rican</strain>
    </source>
</reference>
<protein>
    <submittedName>
        <fullName evidence="2">BLOC-1-related complex subunit 5</fullName>
    </submittedName>
</protein>
<evidence type="ECO:0000313" key="2">
    <source>
        <dbReference type="WBParaSite" id="Smp_243820.1"/>
    </source>
</evidence>
<keyword evidence="1" id="KW-1185">Reference proteome</keyword>
<dbReference type="InParanoid" id="A0A5K4F316"/>
<proteinExistence type="predicted"/>
<reference evidence="2" key="2">
    <citation type="submission" date="2019-11" db="UniProtKB">
        <authorList>
            <consortium name="WormBaseParasite"/>
        </authorList>
    </citation>
    <scope>IDENTIFICATION</scope>
    <source>
        <strain evidence="2">Puerto Rican</strain>
    </source>
</reference>
<name>A0A5K4F316_SCHMA</name>
<accession>A0A5K4F316</accession>
<dbReference type="WBParaSite" id="Smp_243820.1">
    <property type="protein sequence ID" value="Smp_243820.1"/>
    <property type="gene ID" value="Smp_243820"/>
</dbReference>
<sequence length="335" mass="38685">MAAQVALRRQQTSQSLTYSKNIIPNKKKYIIEDLYEYQIKNPLYKTNISTLHHNNNQSRSSNVETSTITSISIIPQKDTDLKDVHFTNYNLENSIKSFNEINKTFMIENSIFKKISSNDLINGIPIHLSLLNNFDIQQNEPALNSNMNYYETLSNEIQSVTDDIRHMNLLKHRMNTLDTVELQLYGLINFSNRFQNFITYDNDEQKFDLHGNDPIFQMKENKLNIQAKLHEFDDLPIINVTNTTNLFENTNCITLTNIQTTVNNEQSSNCILSDYQQVTLHPPATKTTTLYSSLSNSVCNDNFNHQTLSNPTNNSQDETIYPLIKFSVSNILNKH</sequence>
<dbReference type="STRING" id="6183.A0A5K4F316"/>
<dbReference type="AlphaFoldDB" id="A0A5K4F316"/>
<dbReference type="Proteomes" id="UP000008854">
    <property type="component" value="Unassembled WGS sequence"/>
</dbReference>
<evidence type="ECO:0000313" key="1">
    <source>
        <dbReference type="Proteomes" id="UP000008854"/>
    </source>
</evidence>